<comment type="caution">
    <text evidence="6">Lacks conserved residue(s) required for the propagation of feature annotation.</text>
</comment>
<feature type="binding site" evidence="6">
    <location>
        <position position="62"/>
    </location>
    <ligand>
        <name>NAD(+)</name>
        <dbReference type="ChEBI" id="CHEBI:57540"/>
    </ligand>
</feature>
<proteinExistence type="inferred from homology"/>
<dbReference type="Pfam" id="PF01513">
    <property type="entry name" value="NAD_kinase"/>
    <property type="match status" value="1"/>
</dbReference>
<dbReference type="GO" id="GO:0046872">
    <property type="term" value="F:metal ion binding"/>
    <property type="evidence" value="ECO:0007669"/>
    <property type="project" value="UniProtKB-UniRule"/>
</dbReference>
<reference evidence="7" key="1">
    <citation type="submission" date="2020-02" db="EMBL/GenBank/DDBJ databases">
        <authorList>
            <person name="Meier V. D."/>
        </authorList>
    </citation>
    <scope>NUCLEOTIDE SEQUENCE</scope>
    <source>
        <strain evidence="7">AVDCRST_MAG43</strain>
    </source>
</reference>
<protein>
    <recommendedName>
        <fullName evidence="6">NAD kinase</fullName>
        <ecNumber evidence="6">2.7.1.23</ecNumber>
    </recommendedName>
    <alternativeName>
        <fullName evidence="6">ATP-dependent NAD kinase</fullName>
    </alternativeName>
</protein>
<evidence type="ECO:0000256" key="2">
    <source>
        <dbReference type="ARBA" id="ARBA00022777"/>
    </source>
</evidence>
<comment type="catalytic activity">
    <reaction evidence="5 6">
        <text>NAD(+) + ATP = ADP + NADP(+) + H(+)</text>
        <dbReference type="Rhea" id="RHEA:18629"/>
        <dbReference type="ChEBI" id="CHEBI:15378"/>
        <dbReference type="ChEBI" id="CHEBI:30616"/>
        <dbReference type="ChEBI" id="CHEBI:57540"/>
        <dbReference type="ChEBI" id="CHEBI:58349"/>
        <dbReference type="ChEBI" id="CHEBI:456216"/>
        <dbReference type="EC" id="2.7.1.23"/>
    </reaction>
</comment>
<dbReference type="GO" id="GO:0005737">
    <property type="term" value="C:cytoplasm"/>
    <property type="evidence" value="ECO:0007669"/>
    <property type="project" value="UniProtKB-SubCell"/>
</dbReference>
<dbReference type="GO" id="GO:0019674">
    <property type="term" value="P:NAD+ metabolic process"/>
    <property type="evidence" value="ECO:0007669"/>
    <property type="project" value="InterPro"/>
</dbReference>
<evidence type="ECO:0000256" key="6">
    <source>
        <dbReference type="HAMAP-Rule" id="MF_00361"/>
    </source>
</evidence>
<feature type="binding site" evidence="6">
    <location>
        <begin position="129"/>
        <end position="130"/>
    </location>
    <ligand>
        <name>NAD(+)</name>
        <dbReference type="ChEBI" id="CHEBI:57540"/>
    </ligand>
</feature>
<keyword evidence="6" id="KW-0963">Cytoplasm</keyword>
<dbReference type="GO" id="GO:0003951">
    <property type="term" value="F:NAD+ kinase activity"/>
    <property type="evidence" value="ECO:0007669"/>
    <property type="project" value="UniProtKB-UniRule"/>
</dbReference>
<dbReference type="Gene3D" id="2.60.200.30">
    <property type="entry name" value="Probable inorganic polyphosphate/atp-NAD kinase, domain 2"/>
    <property type="match status" value="1"/>
</dbReference>
<evidence type="ECO:0000256" key="5">
    <source>
        <dbReference type="ARBA" id="ARBA00047925"/>
    </source>
</evidence>
<comment type="similarity">
    <text evidence="6">Belongs to the NAD kinase family.</text>
</comment>
<dbReference type="InterPro" id="IPR016064">
    <property type="entry name" value="NAD/diacylglycerol_kinase_sf"/>
</dbReference>
<dbReference type="HAMAP" id="MF_00361">
    <property type="entry name" value="NAD_kinase"/>
    <property type="match status" value="1"/>
</dbReference>
<comment type="cofactor">
    <cofactor evidence="6">
        <name>a divalent metal cation</name>
        <dbReference type="ChEBI" id="CHEBI:60240"/>
    </cofactor>
</comment>
<sequence length="279" mass="30154">MAKRYGIIAALSKPEASQLAGQISAWLRDRGHVPVSEADLGAPHAPRVDAVVVLGGDGLMMRSANAYPDIPLLGINFGKVGFLALVEQQDWEPAMNSLITGEFEIEESSTLQATLTRDLQDFDQGWAINDVVIRSGHRMLDVEVYIDGHFVNTYPGDGMIVSTARGSTAYCMAAGGPILTAGVRGFAIVPISCHSPIRTPMVASEEALIEINLTNDHPGTLILDGRPLVGLGKDDLITIRRGEHTFQLVKIGSTNFYQAVRTKFNFQIRPDAVPTRGMS</sequence>
<dbReference type="GO" id="GO:0005524">
    <property type="term" value="F:ATP binding"/>
    <property type="evidence" value="ECO:0007669"/>
    <property type="project" value="UniProtKB-KW"/>
</dbReference>
<organism evidence="7">
    <name type="scientific">uncultured Thermomicrobiales bacterium</name>
    <dbReference type="NCBI Taxonomy" id="1645740"/>
    <lineage>
        <taxon>Bacteria</taxon>
        <taxon>Pseudomonadati</taxon>
        <taxon>Thermomicrobiota</taxon>
        <taxon>Thermomicrobia</taxon>
        <taxon>Thermomicrobiales</taxon>
        <taxon>environmental samples</taxon>
    </lineage>
</organism>
<feature type="binding site" evidence="6">
    <location>
        <position position="157"/>
    </location>
    <ligand>
        <name>NAD(+)</name>
        <dbReference type="ChEBI" id="CHEBI:57540"/>
    </ligand>
</feature>
<dbReference type="GO" id="GO:0051287">
    <property type="term" value="F:NAD binding"/>
    <property type="evidence" value="ECO:0007669"/>
    <property type="project" value="UniProtKB-ARBA"/>
</dbReference>
<evidence type="ECO:0000256" key="3">
    <source>
        <dbReference type="ARBA" id="ARBA00022857"/>
    </source>
</evidence>
<comment type="function">
    <text evidence="6">Involved in the regulation of the intracellular balance of NAD and NADP, and is a key enzyme in the biosynthesis of NADP. Catalyzes specifically the phosphorylation on 2'-hydroxyl of the adenosine moiety of NAD to yield NADP.</text>
</comment>
<feature type="binding site" evidence="6">
    <location>
        <begin position="57"/>
        <end position="58"/>
    </location>
    <ligand>
        <name>NAD(+)</name>
        <dbReference type="ChEBI" id="CHEBI:57540"/>
    </ligand>
</feature>
<dbReference type="PANTHER" id="PTHR20275">
    <property type="entry name" value="NAD KINASE"/>
    <property type="match status" value="1"/>
</dbReference>
<gene>
    <name evidence="6" type="primary">nadK</name>
    <name evidence="7" type="ORF">AVDCRST_MAG43-950</name>
</gene>
<keyword evidence="6" id="KW-0547">Nucleotide-binding</keyword>
<keyword evidence="6" id="KW-0067">ATP-binding</keyword>
<accession>A0A6J4UJJ4</accession>
<dbReference type="InterPro" id="IPR017437">
    <property type="entry name" value="ATP-NAD_kinase_PpnK-typ_C"/>
</dbReference>
<dbReference type="SUPFAM" id="SSF111331">
    <property type="entry name" value="NAD kinase/diacylglycerol kinase-like"/>
    <property type="match status" value="1"/>
</dbReference>
<dbReference type="EC" id="2.7.1.23" evidence="6"/>
<dbReference type="Pfam" id="PF20143">
    <property type="entry name" value="NAD_kinase_C"/>
    <property type="match status" value="1"/>
</dbReference>
<keyword evidence="1 6" id="KW-0808">Transferase</keyword>
<name>A0A6J4UJJ4_9BACT</name>
<dbReference type="PANTHER" id="PTHR20275:SF0">
    <property type="entry name" value="NAD KINASE"/>
    <property type="match status" value="1"/>
</dbReference>
<keyword evidence="4 6" id="KW-0520">NAD</keyword>
<keyword evidence="2 6" id="KW-0418">Kinase</keyword>
<evidence type="ECO:0000256" key="1">
    <source>
        <dbReference type="ARBA" id="ARBA00022679"/>
    </source>
</evidence>
<comment type="subcellular location">
    <subcellularLocation>
        <location evidence="6">Cytoplasm</location>
    </subcellularLocation>
</comment>
<keyword evidence="3 6" id="KW-0521">NADP</keyword>
<dbReference type="InterPro" id="IPR002504">
    <property type="entry name" value="NADK"/>
</dbReference>
<dbReference type="AlphaFoldDB" id="A0A6J4UJJ4"/>
<feature type="active site" description="Proton acceptor" evidence="6">
    <location>
        <position position="57"/>
    </location>
</feature>
<evidence type="ECO:0000256" key="4">
    <source>
        <dbReference type="ARBA" id="ARBA00023027"/>
    </source>
</evidence>
<dbReference type="GO" id="GO:0006741">
    <property type="term" value="P:NADP+ biosynthetic process"/>
    <property type="evidence" value="ECO:0007669"/>
    <property type="project" value="UniProtKB-UniRule"/>
</dbReference>
<dbReference type="InterPro" id="IPR017438">
    <property type="entry name" value="ATP-NAD_kinase_N"/>
</dbReference>
<dbReference type="Gene3D" id="3.40.50.10330">
    <property type="entry name" value="Probable inorganic polyphosphate/atp-NAD kinase, domain 1"/>
    <property type="match status" value="1"/>
</dbReference>
<evidence type="ECO:0000313" key="7">
    <source>
        <dbReference type="EMBL" id="CAA9549713.1"/>
    </source>
</evidence>
<dbReference type="EMBL" id="CADCWI010000048">
    <property type="protein sequence ID" value="CAA9549713.1"/>
    <property type="molecule type" value="Genomic_DNA"/>
</dbReference>